<proteinExistence type="predicted"/>
<comment type="caution">
    <text evidence="2">The sequence shown here is derived from an EMBL/GenBank/DDBJ whole genome shotgun (WGS) entry which is preliminary data.</text>
</comment>
<evidence type="ECO:0000313" key="2">
    <source>
        <dbReference type="EMBL" id="CAI8010431.1"/>
    </source>
</evidence>
<accession>A0AA35RHJ4</accession>
<dbReference type="Proteomes" id="UP001174909">
    <property type="component" value="Unassembled WGS sequence"/>
</dbReference>
<reference evidence="2" key="1">
    <citation type="submission" date="2023-03" db="EMBL/GenBank/DDBJ databases">
        <authorList>
            <person name="Steffen K."/>
            <person name="Cardenas P."/>
        </authorList>
    </citation>
    <scope>NUCLEOTIDE SEQUENCE</scope>
</reference>
<evidence type="ECO:0000256" key="1">
    <source>
        <dbReference type="SAM" id="SignalP"/>
    </source>
</evidence>
<keyword evidence="1" id="KW-0732">Signal</keyword>
<protein>
    <submittedName>
        <fullName evidence="2">Uncharacterized protein</fullName>
    </submittedName>
</protein>
<organism evidence="2 3">
    <name type="scientific">Geodia barretti</name>
    <name type="common">Barrett's horny sponge</name>
    <dbReference type="NCBI Taxonomy" id="519541"/>
    <lineage>
        <taxon>Eukaryota</taxon>
        <taxon>Metazoa</taxon>
        <taxon>Porifera</taxon>
        <taxon>Demospongiae</taxon>
        <taxon>Heteroscleromorpha</taxon>
        <taxon>Tetractinellida</taxon>
        <taxon>Astrophorina</taxon>
        <taxon>Geodiidae</taxon>
        <taxon>Geodia</taxon>
    </lineage>
</organism>
<sequence>MTLLMTTVTICGLNLCSCIPALEPQTLAAQKNTLTVTPCRMRETMMKVYTCVVIRILCLFMKPFQEAYLELI</sequence>
<feature type="signal peptide" evidence="1">
    <location>
        <begin position="1"/>
        <end position="18"/>
    </location>
</feature>
<evidence type="ECO:0000313" key="3">
    <source>
        <dbReference type="Proteomes" id="UP001174909"/>
    </source>
</evidence>
<gene>
    <name evidence="2" type="ORF">GBAR_LOCUS6876</name>
</gene>
<feature type="chain" id="PRO_5041204783" evidence="1">
    <location>
        <begin position="19"/>
        <end position="72"/>
    </location>
</feature>
<keyword evidence="3" id="KW-1185">Reference proteome</keyword>
<dbReference type="AlphaFoldDB" id="A0AA35RHJ4"/>
<dbReference type="EMBL" id="CASHTH010001035">
    <property type="protein sequence ID" value="CAI8010431.1"/>
    <property type="molecule type" value="Genomic_DNA"/>
</dbReference>
<name>A0AA35RHJ4_GEOBA</name>